<dbReference type="SUPFAM" id="SSF57701">
    <property type="entry name" value="Zn2/Cys6 DNA-binding domain"/>
    <property type="match status" value="1"/>
</dbReference>
<keyword evidence="5" id="KW-0539">Nucleus</keyword>
<evidence type="ECO:0000313" key="9">
    <source>
        <dbReference type="Proteomes" id="UP000325945"/>
    </source>
</evidence>
<dbReference type="GO" id="GO:0043565">
    <property type="term" value="F:sequence-specific DNA binding"/>
    <property type="evidence" value="ECO:0007669"/>
    <property type="project" value="TreeGrafter"/>
</dbReference>
<dbReference type="InterPro" id="IPR036864">
    <property type="entry name" value="Zn2-C6_fun-type_DNA-bd_sf"/>
</dbReference>
<feature type="domain" description="Zn(2)-C6 fungal-type" evidence="7">
    <location>
        <begin position="35"/>
        <end position="65"/>
    </location>
</feature>
<dbReference type="CDD" id="cd00067">
    <property type="entry name" value="GAL4"/>
    <property type="match status" value="1"/>
</dbReference>
<evidence type="ECO:0000256" key="5">
    <source>
        <dbReference type="ARBA" id="ARBA00023242"/>
    </source>
</evidence>
<dbReference type="SMART" id="SM00066">
    <property type="entry name" value="GAL4"/>
    <property type="match status" value="1"/>
</dbReference>
<evidence type="ECO:0000259" key="7">
    <source>
        <dbReference type="PROSITE" id="PS50048"/>
    </source>
</evidence>
<dbReference type="Pfam" id="PF00172">
    <property type="entry name" value="Zn_clus"/>
    <property type="match status" value="1"/>
</dbReference>
<evidence type="ECO:0000256" key="3">
    <source>
        <dbReference type="ARBA" id="ARBA00023125"/>
    </source>
</evidence>
<dbReference type="Proteomes" id="UP000325945">
    <property type="component" value="Unassembled WGS sequence"/>
</dbReference>
<accession>A0A5N6WM98</accession>
<dbReference type="InterPro" id="IPR001138">
    <property type="entry name" value="Zn2Cys6_DnaBD"/>
</dbReference>
<feature type="region of interest" description="Disordered" evidence="6">
    <location>
        <begin position="362"/>
        <end position="387"/>
    </location>
</feature>
<dbReference type="PROSITE" id="PS50048">
    <property type="entry name" value="ZN2_CY6_FUNGAL_2"/>
    <property type="match status" value="1"/>
</dbReference>
<evidence type="ECO:0000313" key="8">
    <source>
        <dbReference type="EMBL" id="KAE8321997.1"/>
    </source>
</evidence>
<dbReference type="GO" id="GO:0008270">
    <property type="term" value="F:zinc ion binding"/>
    <property type="evidence" value="ECO:0007669"/>
    <property type="project" value="InterPro"/>
</dbReference>
<keyword evidence="2" id="KW-0805">Transcription regulation</keyword>
<dbReference type="PANTHER" id="PTHR47540">
    <property type="entry name" value="THIAMINE REPRESSIBLE GENES REGULATORY PROTEIN THI5"/>
    <property type="match status" value="1"/>
</dbReference>
<evidence type="ECO:0000256" key="4">
    <source>
        <dbReference type="ARBA" id="ARBA00023163"/>
    </source>
</evidence>
<protein>
    <submittedName>
        <fullName evidence="8">C6 finger domain protein</fullName>
    </submittedName>
</protein>
<keyword evidence="9" id="KW-1185">Reference proteome</keyword>
<keyword evidence="4" id="KW-0804">Transcription</keyword>
<evidence type="ECO:0000256" key="2">
    <source>
        <dbReference type="ARBA" id="ARBA00023015"/>
    </source>
</evidence>
<dbReference type="InterPro" id="IPR051711">
    <property type="entry name" value="Stress_Response_Reg"/>
</dbReference>
<proteinExistence type="predicted"/>
<gene>
    <name evidence="8" type="ORF">BDV39DRAFT_184670</name>
</gene>
<dbReference type="EMBL" id="ML741855">
    <property type="protein sequence ID" value="KAE8321997.1"/>
    <property type="molecule type" value="Genomic_DNA"/>
</dbReference>
<dbReference type="PANTHER" id="PTHR47540:SF4">
    <property type="entry name" value="TRANSCRIPTION FACTOR RGLT"/>
    <property type="match status" value="1"/>
</dbReference>
<evidence type="ECO:0000256" key="1">
    <source>
        <dbReference type="ARBA" id="ARBA00004123"/>
    </source>
</evidence>
<feature type="compositionally biased region" description="Basic and acidic residues" evidence="6">
    <location>
        <begin position="362"/>
        <end position="372"/>
    </location>
</feature>
<dbReference type="GO" id="GO:0005634">
    <property type="term" value="C:nucleus"/>
    <property type="evidence" value="ECO:0007669"/>
    <property type="project" value="UniProtKB-SubCell"/>
</dbReference>
<evidence type="ECO:0000256" key="6">
    <source>
        <dbReference type="SAM" id="MobiDB-lite"/>
    </source>
</evidence>
<organism evidence="8 9">
    <name type="scientific">Aspergillus sergii</name>
    <dbReference type="NCBI Taxonomy" id="1034303"/>
    <lineage>
        <taxon>Eukaryota</taxon>
        <taxon>Fungi</taxon>
        <taxon>Dikarya</taxon>
        <taxon>Ascomycota</taxon>
        <taxon>Pezizomycotina</taxon>
        <taxon>Eurotiomycetes</taxon>
        <taxon>Eurotiomycetidae</taxon>
        <taxon>Eurotiales</taxon>
        <taxon>Aspergillaceae</taxon>
        <taxon>Aspergillus</taxon>
        <taxon>Aspergillus subgen. Circumdati</taxon>
    </lineage>
</organism>
<keyword evidence="3" id="KW-0238">DNA-binding</keyword>
<comment type="subcellular location">
    <subcellularLocation>
        <location evidence="1">Nucleus</location>
    </subcellularLocation>
</comment>
<sequence length="422" mass="46348">MMQCDWDKYHTAAVSASRKPDFTSSPVPSLKRHAACDECRKRKLKCSGEATGCNRCLKQSLICHYSVQKQMGRPPKKRAREDSDHLPLFGCSGDEIWSDLNISPFESSGHCSEAAAVSDAFRICAPVYSAPFSIPQASRRLFSTDDSHNHSWEPNHEKFTEPVPETTGPWPDFSSVSAATPNPFAMPPGLSQIHSPPATPSDSECSETQCTCLSYLYLCLSHLSSLAPFPISQHTLCSLFIAAKTARAVIRCQTCPTKFATAMQNVMFTGTLLNIVADAWLRVSKTNAEELGKQAAPPAYVAALNKNSVDPTAAWKDWLRQIVRSGVIGGPADPAGSVACSDSPSLLSLVQEMEARQRQWHLERHPDARPDNSDTGSKRPAVIGPDPRDEQGWLCFRVAKSAREVISRFEFEPHEYPDGVIS</sequence>
<reference evidence="9" key="1">
    <citation type="submission" date="2019-04" db="EMBL/GenBank/DDBJ databases">
        <title>Friends and foes A comparative genomics studyof 23 Aspergillus species from section Flavi.</title>
        <authorList>
            <consortium name="DOE Joint Genome Institute"/>
            <person name="Kjaerbolling I."/>
            <person name="Vesth T."/>
            <person name="Frisvad J.C."/>
            <person name="Nybo J.L."/>
            <person name="Theobald S."/>
            <person name="Kildgaard S."/>
            <person name="Isbrandt T."/>
            <person name="Kuo A."/>
            <person name="Sato A."/>
            <person name="Lyhne E.K."/>
            <person name="Kogle M.E."/>
            <person name="Wiebenga A."/>
            <person name="Kun R.S."/>
            <person name="Lubbers R.J."/>
            <person name="Makela M.R."/>
            <person name="Barry K."/>
            <person name="Chovatia M."/>
            <person name="Clum A."/>
            <person name="Daum C."/>
            <person name="Haridas S."/>
            <person name="He G."/>
            <person name="LaButti K."/>
            <person name="Lipzen A."/>
            <person name="Mondo S."/>
            <person name="Riley R."/>
            <person name="Salamov A."/>
            <person name="Simmons B.A."/>
            <person name="Magnuson J.K."/>
            <person name="Henrissat B."/>
            <person name="Mortensen U.H."/>
            <person name="Larsen T.O."/>
            <person name="Devries R.P."/>
            <person name="Grigoriev I.V."/>
            <person name="Machida M."/>
            <person name="Baker S.E."/>
            <person name="Andersen M.R."/>
        </authorList>
    </citation>
    <scope>NUCLEOTIDE SEQUENCE [LARGE SCALE GENOMIC DNA]</scope>
    <source>
        <strain evidence="9">CBS 130017</strain>
    </source>
</reference>
<dbReference type="GO" id="GO:0045944">
    <property type="term" value="P:positive regulation of transcription by RNA polymerase II"/>
    <property type="evidence" value="ECO:0007669"/>
    <property type="project" value="TreeGrafter"/>
</dbReference>
<dbReference type="GO" id="GO:0000981">
    <property type="term" value="F:DNA-binding transcription factor activity, RNA polymerase II-specific"/>
    <property type="evidence" value="ECO:0007669"/>
    <property type="project" value="InterPro"/>
</dbReference>
<dbReference type="Gene3D" id="4.10.240.10">
    <property type="entry name" value="Zn(2)-C6 fungal-type DNA-binding domain"/>
    <property type="match status" value="1"/>
</dbReference>
<dbReference type="PROSITE" id="PS00463">
    <property type="entry name" value="ZN2_CY6_FUNGAL_1"/>
    <property type="match status" value="1"/>
</dbReference>
<dbReference type="AlphaFoldDB" id="A0A5N6WM98"/>
<name>A0A5N6WM98_9EURO</name>